<dbReference type="OrthoDB" id="5171895at2"/>
<evidence type="ECO:0000313" key="3">
    <source>
        <dbReference type="EMBL" id="PVG82129.1"/>
    </source>
</evidence>
<dbReference type="CDD" id="cd12797">
    <property type="entry name" value="M23_peptidase"/>
    <property type="match status" value="1"/>
</dbReference>
<keyword evidence="4" id="KW-1185">Reference proteome</keyword>
<organism evidence="3 4">
    <name type="scientific">Nocardioides gansuensis</name>
    <dbReference type="NCBI Taxonomy" id="2138300"/>
    <lineage>
        <taxon>Bacteria</taxon>
        <taxon>Bacillati</taxon>
        <taxon>Actinomycetota</taxon>
        <taxon>Actinomycetes</taxon>
        <taxon>Propionibacteriales</taxon>
        <taxon>Nocardioidaceae</taxon>
        <taxon>Nocardioides</taxon>
    </lineage>
</organism>
<dbReference type="Gene3D" id="2.70.70.10">
    <property type="entry name" value="Glucose Permease (Domain IIA)"/>
    <property type="match status" value="1"/>
</dbReference>
<dbReference type="SUPFAM" id="SSF56219">
    <property type="entry name" value="DNase I-like"/>
    <property type="match status" value="1"/>
</dbReference>
<dbReference type="Proteomes" id="UP000246018">
    <property type="component" value="Unassembled WGS sequence"/>
</dbReference>
<gene>
    <name evidence="3" type="ORF">DDE18_15755</name>
</gene>
<feature type="domain" description="M23ase beta-sheet core" evidence="1">
    <location>
        <begin position="497"/>
        <end position="589"/>
    </location>
</feature>
<dbReference type="InterPro" id="IPR016047">
    <property type="entry name" value="M23ase_b-sheet_dom"/>
</dbReference>
<name>A0A2T8F8V4_9ACTN</name>
<dbReference type="InterPro" id="IPR011055">
    <property type="entry name" value="Dup_hybrid_motif"/>
</dbReference>
<dbReference type="EMBL" id="QDGZ01000006">
    <property type="protein sequence ID" value="PVG82129.1"/>
    <property type="molecule type" value="Genomic_DNA"/>
</dbReference>
<dbReference type="GO" id="GO:0004222">
    <property type="term" value="F:metalloendopeptidase activity"/>
    <property type="evidence" value="ECO:0007669"/>
    <property type="project" value="TreeGrafter"/>
</dbReference>
<dbReference type="InterPro" id="IPR036691">
    <property type="entry name" value="Endo/exonu/phosph_ase_sf"/>
</dbReference>
<evidence type="ECO:0000259" key="2">
    <source>
        <dbReference type="Pfam" id="PF03372"/>
    </source>
</evidence>
<evidence type="ECO:0000313" key="4">
    <source>
        <dbReference type="Proteomes" id="UP000246018"/>
    </source>
</evidence>
<dbReference type="Pfam" id="PF01551">
    <property type="entry name" value="Peptidase_M23"/>
    <property type="match status" value="1"/>
</dbReference>
<dbReference type="SUPFAM" id="SSF51261">
    <property type="entry name" value="Duplicated hybrid motif"/>
    <property type="match status" value="1"/>
</dbReference>
<dbReference type="AlphaFoldDB" id="A0A2T8F8V4"/>
<dbReference type="PANTHER" id="PTHR21666">
    <property type="entry name" value="PEPTIDASE-RELATED"/>
    <property type="match status" value="1"/>
</dbReference>
<accession>A0A2T8F8V4</accession>
<dbReference type="PANTHER" id="PTHR21666:SF270">
    <property type="entry name" value="MUREIN HYDROLASE ACTIVATOR ENVC"/>
    <property type="match status" value="1"/>
</dbReference>
<proteinExistence type="predicted"/>
<dbReference type="Gene3D" id="3.60.10.10">
    <property type="entry name" value="Endonuclease/exonuclease/phosphatase"/>
    <property type="match status" value="1"/>
</dbReference>
<dbReference type="Pfam" id="PF03372">
    <property type="entry name" value="Exo_endo_phos"/>
    <property type="match status" value="1"/>
</dbReference>
<dbReference type="InterPro" id="IPR050570">
    <property type="entry name" value="Cell_wall_metabolism_enzyme"/>
</dbReference>
<sequence length="614" mass="65480">MSRATKLAPLLLVTAVPILLLLTFVGGSGAERPTDPCTTISVPGGEQVGDTQLDAEQMQVATEAVRAVRAFEATADKPHAAVIVLATGFQESQLRNLDYGDRDSLGFLQQRPSQGWGTPDQVRDVTYATTTFLHHLIEVPGWETRRVTEVAADVQRPAEEYRGLYEQWVPLATDLAEQLWSTSGSAATVNTPPTDGTTSAVPGLVRLHHANLFVGKNQAQFREDLGAVVADRPDFVTLNEVYHRSPGDLQPDGYQAWHPAGPRDARDTAVLWRTDTWTLAGKGTVLMHNRNVKWGTRYVNWVTLTAASGSIVSVISGHASPGGPGREGLYAEFRTRLVSLTAELGTQGPVLFGGDLNIQYPHRQPAQAKAFEDSYAAAGARTTYGVLGEPAGGWATGGAHFNATIDYIITAGALPVRHATTGLRHSDHRMLSAEIQLGGDPAGAATPLGSISGNTHACDPTMLAASGGAVVYPVPAHLASSNQNNWGSHGAHWSAWHTGTDFSVACGTPVLAAHAGTIEIDTSQSWAGEWLVKVTTGPRHLTTWYVHMQTLRVTPGQIVQPGQQIGEVGALGNVSGCHLHFEVHLKNGPIYGPDNVDPTTWLAVNLGKPTGTER</sequence>
<reference evidence="3 4" key="1">
    <citation type="submission" date="2018-04" db="EMBL/GenBank/DDBJ databases">
        <title>Genome of Nocardioides gansuensis WSJ-1.</title>
        <authorList>
            <person name="Wu S."/>
            <person name="Wang G."/>
        </authorList>
    </citation>
    <scope>NUCLEOTIDE SEQUENCE [LARGE SCALE GENOMIC DNA]</scope>
    <source>
        <strain evidence="3 4">WSJ-1</strain>
    </source>
</reference>
<dbReference type="InterPro" id="IPR005135">
    <property type="entry name" value="Endo/exonuclease/phosphatase"/>
</dbReference>
<feature type="domain" description="Endonuclease/exonuclease/phosphatase" evidence="2">
    <location>
        <begin position="228"/>
        <end position="428"/>
    </location>
</feature>
<protein>
    <submittedName>
        <fullName evidence="3">Uncharacterized protein</fullName>
    </submittedName>
</protein>
<comment type="caution">
    <text evidence="3">The sequence shown here is derived from an EMBL/GenBank/DDBJ whole genome shotgun (WGS) entry which is preliminary data.</text>
</comment>
<dbReference type="RefSeq" id="WP_116573196.1">
    <property type="nucleotide sequence ID" value="NZ_QDGZ01000006.1"/>
</dbReference>
<evidence type="ECO:0000259" key="1">
    <source>
        <dbReference type="Pfam" id="PF01551"/>
    </source>
</evidence>